<dbReference type="PROSITE" id="PS01302">
    <property type="entry name" value="UPF0758"/>
    <property type="match status" value="1"/>
</dbReference>
<dbReference type="GO" id="GO:0006508">
    <property type="term" value="P:proteolysis"/>
    <property type="evidence" value="ECO:0007669"/>
    <property type="project" value="UniProtKB-KW"/>
</dbReference>
<gene>
    <name evidence="9" type="ORF">FYJ35_06900</name>
</gene>
<dbReference type="PANTHER" id="PTHR30471">
    <property type="entry name" value="DNA REPAIR PROTEIN RADC"/>
    <property type="match status" value="1"/>
</dbReference>
<keyword evidence="5" id="KW-0862">Zinc</keyword>
<dbReference type="InterPro" id="IPR046778">
    <property type="entry name" value="UPF0758_N"/>
</dbReference>
<dbReference type="InterPro" id="IPR025657">
    <property type="entry name" value="RadC_JAB"/>
</dbReference>
<dbReference type="CDD" id="cd08071">
    <property type="entry name" value="MPN_DUF2466"/>
    <property type="match status" value="1"/>
</dbReference>
<dbReference type="InterPro" id="IPR020891">
    <property type="entry name" value="UPF0758_CS"/>
</dbReference>
<keyword evidence="6" id="KW-0482">Metalloprotease</keyword>
<evidence type="ECO:0000256" key="7">
    <source>
        <dbReference type="RuleBase" id="RU003797"/>
    </source>
</evidence>
<evidence type="ECO:0000313" key="10">
    <source>
        <dbReference type="Proteomes" id="UP000481852"/>
    </source>
</evidence>
<organism evidence="9 10">
    <name type="scientific">Porcincola intestinalis</name>
    <dbReference type="NCBI Taxonomy" id="2606632"/>
    <lineage>
        <taxon>Bacteria</taxon>
        <taxon>Bacillati</taxon>
        <taxon>Bacillota</taxon>
        <taxon>Clostridia</taxon>
        <taxon>Lachnospirales</taxon>
        <taxon>Lachnospiraceae</taxon>
        <taxon>Porcincola</taxon>
    </lineage>
</organism>
<dbReference type="RefSeq" id="WP_154524960.1">
    <property type="nucleotide sequence ID" value="NZ_JAQYJL010000003.1"/>
</dbReference>
<keyword evidence="2" id="KW-0645">Protease</keyword>
<dbReference type="Proteomes" id="UP000481852">
    <property type="component" value="Unassembled WGS sequence"/>
</dbReference>
<comment type="caution">
    <text evidence="9">The sequence shown here is derived from an EMBL/GenBank/DDBJ whole genome shotgun (WGS) entry which is preliminary data.</text>
</comment>
<dbReference type="InterPro" id="IPR010994">
    <property type="entry name" value="RuvA_2-like"/>
</dbReference>
<name>A0A6L5X8K1_9FIRM</name>
<dbReference type="AlphaFoldDB" id="A0A6L5X8K1"/>
<feature type="domain" description="MPN" evidence="8">
    <location>
        <begin position="119"/>
        <end position="241"/>
    </location>
</feature>
<dbReference type="GO" id="GO:0008237">
    <property type="term" value="F:metallopeptidase activity"/>
    <property type="evidence" value="ECO:0007669"/>
    <property type="project" value="UniProtKB-KW"/>
</dbReference>
<dbReference type="PROSITE" id="PS50249">
    <property type="entry name" value="MPN"/>
    <property type="match status" value="1"/>
</dbReference>
<dbReference type="Gene3D" id="3.40.140.10">
    <property type="entry name" value="Cytidine Deaminase, domain 2"/>
    <property type="match status" value="1"/>
</dbReference>
<sequence length="253" mass="27697">MKQNHQSVYPRQEGSAALRKLREEERPYEKCASAGPGVLTEVELLAVVLRTGAEGISVIEMSRSLMDSFGTEGIAGLCSATVPELMKVRGIGRVKAMQLICIAELSRRIAKSVRGKTPFFSQPREVALYYMEDLRHRRQEMALVVMLDTRGRLLGDEVISSGTVNGTVIGVREIFISALNHRAVSIILIHNHPSGEPDPSPEDISLTQRVRDAGSVIGIPLLDHIIIGDRRAVSLAKLIRDPDAGRSAAEEIL</sequence>
<evidence type="ECO:0000256" key="1">
    <source>
        <dbReference type="ARBA" id="ARBA00010243"/>
    </source>
</evidence>
<evidence type="ECO:0000259" key="8">
    <source>
        <dbReference type="PROSITE" id="PS50249"/>
    </source>
</evidence>
<dbReference type="InterPro" id="IPR037518">
    <property type="entry name" value="MPN"/>
</dbReference>
<keyword evidence="4" id="KW-0378">Hydrolase</keyword>
<keyword evidence="3" id="KW-0479">Metal-binding</keyword>
<comment type="similarity">
    <text evidence="1 7">Belongs to the UPF0758 family.</text>
</comment>
<keyword evidence="10" id="KW-1185">Reference proteome</keyword>
<evidence type="ECO:0000256" key="2">
    <source>
        <dbReference type="ARBA" id="ARBA00022670"/>
    </source>
</evidence>
<dbReference type="Pfam" id="PF20582">
    <property type="entry name" value="UPF0758_N"/>
    <property type="match status" value="1"/>
</dbReference>
<evidence type="ECO:0000313" key="9">
    <source>
        <dbReference type="EMBL" id="MSS14772.1"/>
    </source>
</evidence>
<protein>
    <submittedName>
        <fullName evidence="9">JAB domain-containing protein</fullName>
    </submittedName>
</protein>
<evidence type="ECO:0000256" key="5">
    <source>
        <dbReference type="ARBA" id="ARBA00022833"/>
    </source>
</evidence>
<accession>A0A6L5X8K1</accession>
<dbReference type="Pfam" id="PF04002">
    <property type="entry name" value="RadC"/>
    <property type="match status" value="1"/>
</dbReference>
<dbReference type="SUPFAM" id="SSF47781">
    <property type="entry name" value="RuvA domain 2-like"/>
    <property type="match status" value="1"/>
</dbReference>
<proteinExistence type="inferred from homology"/>
<evidence type="ECO:0000256" key="3">
    <source>
        <dbReference type="ARBA" id="ARBA00022723"/>
    </source>
</evidence>
<dbReference type="EMBL" id="VULZ01000006">
    <property type="protein sequence ID" value="MSS14772.1"/>
    <property type="molecule type" value="Genomic_DNA"/>
</dbReference>
<evidence type="ECO:0000256" key="6">
    <source>
        <dbReference type="ARBA" id="ARBA00023049"/>
    </source>
</evidence>
<dbReference type="GO" id="GO:0046872">
    <property type="term" value="F:metal ion binding"/>
    <property type="evidence" value="ECO:0007669"/>
    <property type="project" value="UniProtKB-KW"/>
</dbReference>
<dbReference type="PANTHER" id="PTHR30471:SF3">
    <property type="entry name" value="UPF0758 PROTEIN YEES-RELATED"/>
    <property type="match status" value="1"/>
</dbReference>
<dbReference type="NCBIfam" id="NF000642">
    <property type="entry name" value="PRK00024.1"/>
    <property type="match status" value="1"/>
</dbReference>
<reference evidence="9 10" key="1">
    <citation type="submission" date="2019-08" db="EMBL/GenBank/DDBJ databases">
        <title>In-depth cultivation of the pig gut microbiome towards novel bacterial diversity and tailored functional studies.</title>
        <authorList>
            <person name="Wylensek D."/>
            <person name="Hitch T.C.A."/>
            <person name="Clavel T."/>
        </authorList>
    </citation>
    <scope>NUCLEOTIDE SEQUENCE [LARGE SCALE GENOMIC DNA]</scope>
    <source>
        <strain evidence="9 10">Oil+RF-744-WCA-WT-11</strain>
    </source>
</reference>
<evidence type="ECO:0000256" key="4">
    <source>
        <dbReference type="ARBA" id="ARBA00022801"/>
    </source>
</evidence>
<dbReference type="NCBIfam" id="TIGR00608">
    <property type="entry name" value="radc"/>
    <property type="match status" value="1"/>
</dbReference>
<dbReference type="InterPro" id="IPR001405">
    <property type="entry name" value="UPF0758"/>
</dbReference>